<evidence type="ECO:0000259" key="24">
    <source>
        <dbReference type="PROSITE" id="PS50991"/>
    </source>
</evidence>
<feature type="binding site" evidence="22">
    <location>
        <begin position="809"/>
        <end position="821"/>
    </location>
    <ligand>
        <name>NAD(+)</name>
        <dbReference type="ChEBI" id="CHEBI:57540"/>
    </ligand>
</feature>
<dbReference type="SUPFAM" id="SSF53659">
    <property type="entry name" value="Isocitrate/Isopropylmalate dehydrogenase-like"/>
    <property type="match status" value="1"/>
</dbReference>
<evidence type="ECO:0000256" key="3">
    <source>
        <dbReference type="ARBA" id="ARBA00001936"/>
    </source>
</evidence>
<comment type="similarity">
    <text evidence="7 21">Belongs to the alpha-IPM synthase/homocitrate synthase family. LeuA type 1 subfamily.</text>
</comment>
<dbReference type="AlphaFoldDB" id="A0A377DXM2"/>
<dbReference type="Pfam" id="PF08502">
    <property type="entry name" value="LeuA_dimer"/>
    <property type="match status" value="1"/>
</dbReference>
<dbReference type="FunFam" id="3.40.718.10:FF:000004">
    <property type="entry name" value="3-isopropylmalate dehydrogenase"/>
    <property type="match status" value="1"/>
</dbReference>
<reference evidence="25 26" key="1">
    <citation type="submission" date="2018-06" db="EMBL/GenBank/DDBJ databases">
        <authorList>
            <consortium name="Pathogen Informatics"/>
            <person name="Doyle S."/>
        </authorList>
    </citation>
    <scope>NUCLEOTIDE SEQUENCE [LARGE SCALE GENOMIC DNA]</scope>
    <source>
        <strain evidence="25 26">NCTC8500</strain>
    </source>
</reference>
<feature type="domain" description="Pyruvate carboxyltransferase" evidence="24">
    <location>
        <begin position="5"/>
        <end position="267"/>
    </location>
</feature>
<evidence type="ECO:0000256" key="14">
    <source>
        <dbReference type="ARBA" id="ARBA00022842"/>
    </source>
</evidence>
<sequence length="887" mass="96857">MSQQVIIFDTTLRDGEQALQASLSVKEKLQIALALERMGVDVMEVGFPVSSPGDFESVQTIARQVKNSRVCALARCVEKDIDVAAESLKVAEAFRIHTFIATSPMHIATKLRSTLDEVIERAIYMVKRARNYTDDVEFSCEDAGRTPIADLARVVEAAINAGATTINIPDTVGYTMPFEFAGIISGLYERVPNIDKAIISVHTHDDLGLAVGNSLAAVHAGARQVEGAMNGIGERAGNCSLEEVIMAIKVRKDILNVHTAINHQEIWRTSQLVSQICNMPIPANKAIVGSGAFAHSSGIHQDGVLKNRENYEIMTPESIGLNQIQLNLTSRSGRAAVKHRMDEMGYKESEYNLDNLYDAFLKLADKKGQVFDYDLEALAFIGKQQEEPEHFRLDYFSVQSGSNDIATAAVKLACGEEVKAEAANGNGPVDAVYQAINRITEYNVELVKYSLTAKGHGKDALGQVDIVANYNGRRFHGVGLATDIVESSAKAMVHVSEQYLACRRSRKRVATQSSTQRKQQGNRVMSKNYHIAVLPGDGIGPEVMTQALKVLDAVRNRFAMRITTSHYDVGGAAIDNHGQPLPPATVEGCEQADAVLFGSVGGPKWEHLPPDQQPERGALLPLRKHFKLFSNLRPAKLYQGLEAFCPLRADIAANGFDILCVRELTGGIYFGQPKGREGSGQYEKAFDTEVYHRFEIERIARIAFESARKRRHKVTSIDKANVLQSSILWREIVNEIATEYPDVELAHMYIDNATMQLIKDPSQFDVLLCSNLFGDILSDECAMITGSMGMLPSASLNEQGFGLYEPAGGSAPDIAGKNIANPIAQILSLALLLRYSLDADDAACAIERAINRALEEGIRTGDLARGAAAVSTDEMGDIIARYVAEGV</sequence>
<dbReference type="InterPro" id="IPR002034">
    <property type="entry name" value="AIPM/Hcit_synth_CS"/>
</dbReference>
<keyword evidence="13 21" id="KW-0479">Metal-binding</keyword>
<evidence type="ECO:0000313" key="26">
    <source>
        <dbReference type="Proteomes" id="UP000254429"/>
    </source>
</evidence>
<feature type="binding site" evidence="22">
    <location>
        <position position="633"/>
    </location>
    <ligand>
        <name>substrate</name>
    </ligand>
</feature>
<accession>A0A377DXM2</accession>
<evidence type="ECO:0000256" key="15">
    <source>
        <dbReference type="ARBA" id="ARBA00023002"/>
    </source>
</evidence>
<dbReference type="FunFam" id="3.20.20.70:FF:000010">
    <property type="entry name" value="2-isopropylmalate synthase"/>
    <property type="match status" value="1"/>
</dbReference>
<organism evidence="25 26">
    <name type="scientific">Escherichia coli</name>
    <dbReference type="NCBI Taxonomy" id="562"/>
    <lineage>
        <taxon>Bacteria</taxon>
        <taxon>Pseudomonadati</taxon>
        <taxon>Pseudomonadota</taxon>
        <taxon>Gammaproteobacteria</taxon>
        <taxon>Enterobacterales</taxon>
        <taxon>Enterobacteriaceae</taxon>
        <taxon>Escherichia</taxon>
    </lineage>
</organism>
<comment type="cofactor">
    <cofactor evidence="22 23">
        <name>Mg(2+)</name>
        <dbReference type="ChEBI" id="CHEBI:18420"/>
    </cofactor>
    <cofactor evidence="22 23">
        <name>Mn(2+)</name>
        <dbReference type="ChEBI" id="CHEBI:29035"/>
    </cofactor>
    <text evidence="22 23">Binds 1 Mg(2+) or Mn(2+) ion per subunit.</text>
</comment>
<dbReference type="SUPFAM" id="SSF51569">
    <property type="entry name" value="Aldolase"/>
    <property type="match status" value="1"/>
</dbReference>
<dbReference type="FunFam" id="1.10.238.260:FF:000001">
    <property type="entry name" value="2-isopropylmalate synthase"/>
    <property type="match status" value="1"/>
</dbReference>
<comment type="function">
    <text evidence="19 22 23">Catalyzes the oxidation of 3-carboxy-2-hydroxy-4-methylpentanoate (3-isopropylmalate) to 3-carboxy-4-methyl-2-oxopentanoate. The product decarboxylates to 4-methyl-2 oxopentanoate.</text>
</comment>
<evidence type="ECO:0000256" key="11">
    <source>
        <dbReference type="ARBA" id="ARBA00022605"/>
    </source>
</evidence>
<evidence type="ECO:0000256" key="6">
    <source>
        <dbReference type="ARBA" id="ARBA00008319"/>
    </source>
</evidence>
<dbReference type="Pfam" id="PF00682">
    <property type="entry name" value="HMGL-like"/>
    <property type="match status" value="1"/>
</dbReference>
<feature type="binding site" evidence="22">
    <location>
        <begin position="602"/>
        <end position="615"/>
    </location>
    <ligand>
        <name>NAD(+)</name>
        <dbReference type="ChEBI" id="CHEBI:57540"/>
    </ligand>
</feature>
<dbReference type="Gene3D" id="3.40.718.10">
    <property type="entry name" value="Isopropylmalate Dehydrogenase"/>
    <property type="match status" value="1"/>
</dbReference>
<dbReference type="InterPro" id="IPR019818">
    <property type="entry name" value="IsoCit/isopropylmalate_DH_CS"/>
</dbReference>
<keyword evidence="14 22" id="KW-0460">Magnesium</keyword>
<evidence type="ECO:0000256" key="20">
    <source>
        <dbReference type="ARBA" id="ARBA00037629"/>
    </source>
</evidence>
<dbReference type="UniPathway" id="UPA00048">
    <property type="reaction ID" value="UER00070"/>
</dbReference>
<keyword evidence="25" id="KW-0012">Acyltransferase</keyword>
<dbReference type="GO" id="GO:0009098">
    <property type="term" value="P:L-leucine biosynthetic process"/>
    <property type="evidence" value="ECO:0007669"/>
    <property type="project" value="UniProtKB-UniRule"/>
</dbReference>
<feature type="binding site" evidence="22">
    <location>
        <position position="775"/>
    </location>
    <ligand>
        <name>Mg(2+)</name>
        <dbReference type="ChEBI" id="CHEBI:18420"/>
    </ligand>
</feature>
<evidence type="ECO:0000256" key="8">
    <source>
        <dbReference type="ARBA" id="ARBA00011738"/>
    </source>
</evidence>
<feature type="binding site" evidence="21">
    <location>
        <position position="204"/>
    </location>
    <ligand>
        <name>Mn(2+)</name>
        <dbReference type="ChEBI" id="CHEBI:29035"/>
    </ligand>
</feature>
<evidence type="ECO:0000256" key="16">
    <source>
        <dbReference type="ARBA" id="ARBA00023027"/>
    </source>
</evidence>
<feature type="binding site" evidence="22">
    <location>
        <position position="623"/>
    </location>
    <ligand>
        <name>substrate</name>
    </ligand>
</feature>
<dbReference type="SUPFAM" id="SSF110921">
    <property type="entry name" value="2-isopropylmalate synthase LeuA, allosteric (dimerisation) domain"/>
    <property type="match status" value="1"/>
</dbReference>
<evidence type="ECO:0000256" key="9">
    <source>
        <dbReference type="ARBA" id="ARBA00022430"/>
    </source>
</evidence>
<dbReference type="NCBIfam" id="TIGR00973">
    <property type="entry name" value="leuA_bact"/>
    <property type="match status" value="1"/>
</dbReference>
<feature type="binding site" evidence="22">
    <location>
        <position position="751"/>
    </location>
    <ligand>
        <name>Mg(2+)</name>
        <dbReference type="ChEBI" id="CHEBI:18420"/>
    </ligand>
</feature>
<feature type="site" description="Important for catalysis" evidence="22">
    <location>
        <position position="669"/>
    </location>
</feature>
<dbReference type="SMART" id="SM00917">
    <property type="entry name" value="LeuA_dimer"/>
    <property type="match status" value="1"/>
</dbReference>
<evidence type="ECO:0000256" key="22">
    <source>
        <dbReference type="HAMAP-Rule" id="MF_01033"/>
    </source>
</evidence>
<evidence type="ECO:0000256" key="4">
    <source>
        <dbReference type="ARBA" id="ARBA00004689"/>
    </source>
</evidence>
<feature type="binding site" evidence="22">
    <location>
        <position position="662"/>
    </location>
    <ligand>
        <name>substrate</name>
    </ligand>
</feature>
<comment type="similarity">
    <text evidence="6 22">Belongs to the isocitrate and isopropylmalate dehydrogenases family. LeuB type 1 subfamily.</text>
</comment>
<feature type="binding site" evidence="22">
    <location>
        <position position="751"/>
    </location>
    <ligand>
        <name>substrate</name>
    </ligand>
</feature>
<dbReference type="PROSITE" id="PS50991">
    <property type="entry name" value="PYR_CT"/>
    <property type="match status" value="1"/>
</dbReference>
<dbReference type="HAMAP" id="MF_01025">
    <property type="entry name" value="LeuA_type1"/>
    <property type="match status" value="1"/>
</dbReference>
<dbReference type="InterPro" id="IPR013709">
    <property type="entry name" value="2-isopropylmalate_synth_dimer"/>
</dbReference>
<keyword evidence="11 21" id="KW-0028">Amino-acid biosynthesis</keyword>
<dbReference type="InterPro" id="IPR024084">
    <property type="entry name" value="IsoPropMal-DH-like_dom"/>
</dbReference>
<comment type="catalytic activity">
    <reaction evidence="2 22 23">
        <text>(2R,3S)-3-isopropylmalate + NAD(+) = 4-methyl-2-oxopentanoate + CO2 + NADH</text>
        <dbReference type="Rhea" id="RHEA:32271"/>
        <dbReference type="ChEBI" id="CHEBI:16526"/>
        <dbReference type="ChEBI" id="CHEBI:17865"/>
        <dbReference type="ChEBI" id="CHEBI:35121"/>
        <dbReference type="ChEBI" id="CHEBI:57540"/>
        <dbReference type="ChEBI" id="CHEBI:57945"/>
        <dbReference type="EC" id="1.1.1.85"/>
    </reaction>
</comment>
<evidence type="ECO:0000313" key="25">
    <source>
        <dbReference type="EMBL" id="STM40795.1"/>
    </source>
</evidence>
<evidence type="ECO:0000256" key="23">
    <source>
        <dbReference type="RuleBase" id="RU004445"/>
    </source>
</evidence>
<feature type="binding site" evidence="21">
    <location>
        <position position="238"/>
    </location>
    <ligand>
        <name>Mn(2+)</name>
        <dbReference type="ChEBI" id="CHEBI:29035"/>
    </ligand>
</feature>
<dbReference type="Gene3D" id="3.30.160.270">
    <property type="match status" value="1"/>
</dbReference>
<keyword evidence="15 22" id="KW-0560">Oxidoreductase</keyword>
<feature type="site" description="Important for catalysis" evidence="22">
    <location>
        <position position="719"/>
    </location>
</feature>
<feature type="binding site" evidence="21">
    <location>
        <position position="202"/>
    </location>
    <ligand>
        <name>Mn(2+)</name>
        <dbReference type="ChEBI" id="CHEBI:29035"/>
    </ligand>
</feature>
<dbReference type="Gene3D" id="1.10.238.260">
    <property type="match status" value="1"/>
</dbReference>
<keyword evidence="10 21" id="KW-0963">Cytoplasm</keyword>
<dbReference type="InterPro" id="IPR013785">
    <property type="entry name" value="Aldolase_TIM"/>
</dbReference>
<dbReference type="InterPro" id="IPR054691">
    <property type="entry name" value="LeuA/HCS_post-cat"/>
</dbReference>
<evidence type="ECO:0000256" key="21">
    <source>
        <dbReference type="HAMAP-Rule" id="MF_01025"/>
    </source>
</evidence>
<feature type="binding site" evidence="22">
    <location>
        <position position="779"/>
    </location>
    <ligand>
        <name>Mg(2+)</name>
        <dbReference type="ChEBI" id="CHEBI:18420"/>
    </ligand>
</feature>
<comment type="cofactor">
    <cofactor evidence="3 21">
        <name>Mn(2+)</name>
        <dbReference type="ChEBI" id="CHEBI:29035"/>
    </cofactor>
</comment>
<dbReference type="Proteomes" id="UP000254429">
    <property type="component" value="Unassembled WGS sequence"/>
</dbReference>
<gene>
    <name evidence="21 25" type="primary">leuA</name>
    <name evidence="22" type="synonym">leuB</name>
    <name evidence="25" type="ORF">NCTC8500_04662</name>
</gene>
<keyword evidence="12 21" id="KW-0808">Transferase</keyword>
<dbReference type="GO" id="GO:0003985">
    <property type="term" value="F:acetyl-CoA C-acetyltransferase activity"/>
    <property type="evidence" value="ECO:0007669"/>
    <property type="project" value="UniProtKB-UniRule"/>
</dbReference>
<dbReference type="EMBL" id="UGFG01000001">
    <property type="protein sequence ID" value="STM40795.1"/>
    <property type="molecule type" value="Genomic_DNA"/>
</dbReference>
<comment type="subcellular location">
    <subcellularLocation>
        <location evidence="22">Cytoplasm</location>
    </subcellularLocation>
</comment>
<evidence type="ECO:0000256" key="19">
    <source>
        <dbReference type="ARBA" id="ARBA00023577"/>
    </source>
</evidence>
<dbReference type="FunFam" id="3.30.160.270:FF:000001">
    <property type="entry name" value="2-isopropylmalate synthase"/>
    <property type="match status" value="1"/>
</dbReference>
<comment type="subunit">
    <text evidence="8 21 23">Homodimer.</text>
</comment>
<dbReference type="GO" id="GO:0051287">
    <property type="term" value="F:NAD binding"/>
    <property type="evidence" value="ECO:0007669"/>
    <property type="project" value="InterPro"/>
</dbReference>
<dbReference type="SMART" id="SM01329">
    <property type="entry name" value="Iso_dh"/>
    <property type="match status" value="1"/>
</dbReference>
<dbReference type="NCBIfam" id="NF002084">
    <property type="entry name" value="PRK00915.1-1"/>
    <property type="match status" value="1"/>
</dbReference>
<dbReference type="GO" id="GO:0030145">
    <property type="term" value="F:manganese ion binding"/>
    <property type="evidence" value="ECO:0007669"/>
    <property type="project" value="UniProtKB-UniRule"/>
</dbReference>
<evidence type="ECO:0000256" key="1">
    <source>
        <dbReference type="ARBA" id="ARBA00000064"/>
    </source>
</evidence>
<keyword evidence="16 22" id="KW-0520">NAD</keyword>
<evidence type="ECO:0000256" key="17">
    <source>
        <dbReference type="ARBA" id="ARBA00023211"/>
    </source>
</evidence>
<evidence type="ECO:0000256" key="12">
    <source>
        <dbReference type="ARBA" id="ARBA00022679"/>
    </source>
</evidence>
<dbReference type="HAMAP" id="MF_01033">
    <property type="entry name" value="LeuB_type1"/>
    <property type="match status" value="1"/>
</dbReference>
<dbReference type="Pfam" id="PF00180">
    <property type="entry name" value="Iso_dh"/>
    <property type="match status" value="1"/>
</dbReference>
<dbReference type="GO" id="GO:0003862">
    <property type="term" value="F:3-isopropylmalate dehydrogenase activity"/>
    <property type="evidence" value="ECO:0007669"/>
    <property type="project" value="UniProtKB-UniRule"/>
</dbReference>
<keyword evidence="17 21" id="KW-0464">Manganese</keyword>
<comment type="catalytic activity">
    <reaction evidence="1 21">
        <text>3-methyl-2-oxobutanoate + acetyl-CoA + H2O = (2S)-2-isopropylmalate + CoA + H(+)</text>
        <dbReference type="Rhea" id="RHEA:21524"/>
        <dbReference type="ChEBI" id="CHEBI:1178"/>
        <dbReference type="ChEBI" id="CHEBI:11851"/>
        <dbReference type="ChEBI" id="CHEBI:15377"/>
        <dbReference type="ChEBI" id="CHEBI:15378"/>
        <dbReference type="ChEBI" id="CHEBI:57287"/>
        <dbReference type="ChEBI" id="CHEBI:57288"/>
        <dbReference type="EC" id="2.3.3.13"/>
    </reaction>
</comment>
<dbReference type="PROSITE" id="PS00816">
    <property type="entry name" value="AIPM_HOMOCIT_SYNTH_2"/>
    <property type="match status" value="1"/>
</dbReference>
<evidence type="ECO:0000256" key="5">
    <source>
        <dbReference type="ARBA" id="ARBA00004762"/>
    </source>
</evidence>
<proteinExistence type="inferred from homology"/>
<dbReference type="InterPro" id="IPR050073">
    <property type="entry name" value="2-IPM_HCS-like"/>
</dbReference>
<evidence type="ECO:0000256" key="18">
    <source>
        <dbReference type="ARBA" id="ARBA00023304"/>
    </source>
</evidence>
<comment type="pathway">
    <text evidence="5 22 23">Amino-acid biosynthesis; L-leucine biosynthesis; L-leucine from 3-methyl-2-oxobutanoate: step 3/4.</text>
</comment>
<dbReference type="NCBIfam" id="TIGR00169">
    <property type="entry name" value="leuB"/>
    <property type="match status" value="1"/>
</dbReference>
<evidence type="ECO:0000256" key="7">
    <source>
        <dbReference type="ARBA" id="ARBA00009396"/>
    </source>
</evidence>
<dbReference type="GO" id="GO:0000287">
    <property type="term" value="F:magnesium ion binding"/>
    <property type="evidence" value="ECO:0007669"/>
    <property type="project" value="InterPro"/>
</dbReference>
<name>A0A377DXM2_ECOLX</name>
<evidence type="ECO:0000256" key="10">
    <source>
        <dbReference type="ARBA" id="ARBA00022490"/>
    </source>
</evidence>
<dbReference type="PROSITE" id="PS00470">
    <property type="entry name" value="IDH_IMDH"/>
    <property type="match status" value="1"/>
</dbReference>
<evidence type="ECO:0000256" key="2">
    <source>
        <dbReference type="ARBA" id="ARBA00000624"/>
    </source>
</evidence>
<protein>
    <recommendedName>
        <fullName evidence="21 22">Multifunctional fusion protein</fullName>
    </recommendedName>
    <domain>
        <recommendedName>
            <fullName evidence="22">3-isopropylmalate dehydrogenase</fullName>
            <ecNumber evidence="22">1.1.1.85</ecNumber>
        </recommendedName>
        <alternativeName>
            <fullName evidence="22">3-IPM-DH</fullName>
        </alternativeName>
        <alternativeName>
            <fullName evidence="22">Beta-IPM dehydrogenase</fullName>
            <shortName evidence="22">IMDH</shortName>
        </alternativeName>
    </domain>
    <domain>
        <recommendedName>
            <fullName evidence="21">2-isopropylmalate synthase</fullName>
            <ecNumber evidence="21">2.3.3.13</ecNumber>
        </recommendedName>
        <alternativeName>
            <fullName evidence="21">Alpha-IPM synthase</fullName>
        </alternativeName>
        <alternativeName>
            <fullName evidence="21">Alpha-isopropylmalate synthase</fullName>
        </alternativeName>
    </domain>
</protein>
<dbReference type="Gene3D" id="3.20.20.70">
    <property type="entry name" value="Aldolase class I"/>
    <property type="match status" value="1"/>
</dbReference>
<dbReference type="GO" id="GO:0005829">
    <property type="term" value="C:cytosol"/>
    <property type="evidence" value="ECO:0007669"/>
    <property type="project" value="TreeGrafter"/>
</dbReference>
<dbReference type="InterPro" id="IPR036230">
    <property type="entry name" value="LeuA_allosteric_dom_sf"/>
</dbReference>
<comment type="function">
    <text evidence="20 21">Catalyzes the condensation of the acetyl group of acetyl-CoA with 3-methyl-2-oxobutanoate (2-ketoisovalerate) to form 3-carboxy-3-hydroxy-4-methylpentanoate (2-isopropylmalate).</text>
</comment>
<dbReference type="GO" id="GO:0003852">
    <property type="term" value="F:2-isopropylmalate synthase activity"/>
    <property type="evidence" value="ECO:0007669"/>
    <property type="project" value="UniProtKB-UniRule"/>
</dbReference>
<feature type="region of interest" description="Regulatory domain" evidence="21">
    <location>
        <begin position="392"/>
        <end position="887"/>
    </location>
</feature>
<keyword evidence="18 21" id="KW-0100">Branched-chain amino acid biosynthesis</keyword>
<dbReference type="InterPro" id="IPR005671">
    <property type="entry name" value="LeuA_bact_synth"/>
</dbReference>
<keyword evidence="9 21" id="KW-0432">Leucine biosynthesis</keyword>
<evidence type="ECO:0000256" key="13">
    <source>
        <dbReference type="ARBA" id="ARBA00022723"/>
    </source>
</evidence>
<dbReference type="InterPro" id="IPR004429">
    <property type="entry name" value="Isopropylmalate_DH"/>
</dbReference>
<dbReference type="Pfam" id="PF22617">
    <property type="entry name" value="HCS_D2"/>
    <property type="match status" value="1"/>
</dbReference>
<dbReference type="CDD" id="cd07940">
    <property type="entry name" value="DRE_TIM_IPMS"/>
    <property type="match status" value="1"/>
</dbReference>
<dbReference type="PROSITE" id="PS00815">
    <property type="entry name" value="AIPM_HOMOCIT_SYNTH_1"/>
    <property type="match status" value="1"/>
</dbReference>
<dbReference type="PANTHER" id="PTHR10277">
    <property type="entry name" value="HOMOCITRATE SYNTHASE-RELATED"/>
    <property type="match status" value="1"/>
</dbReference>
<dbReference type="EC" id="1.1.1.85" evidence="22"/>
<comment type="pathway">
    <text evidence="4 21">Amino-acid biosynthesis; L-leucine biosynthesis; L-leucine from 3-methyl-2-oxobutanoate: step 1/4.</text>
</comment>
<dbReference type="PANTHER" id="PTHR10277:SF9">
    <property type="entry name" value="2-ISOPROPYLMALATE SYNTHASE 1, CHLOROPLASTIC-RELATED"/>
    <property type="match status" value="1"/>
</dbReference>
<dbReference type="EC" id="2.3.3.13" evidence="21"/>
<dbReference type="NCBIfam" id="NF002086">
    <property type="entry name" value="PRK00915.1-3"/>
    <property type="match status" value="1"/>
</dbReference>
<dbReference type="InterPro" id="IPR000891">
    <property type="entry name" value="PYR_CT"/>
</dbReference>
<feature type="binding site" evidence="21">
    <location>
        <position position="14"/>
    </location>
    <ligand>
        <name>Mn(2+)</name>
        <dbReference type="ChEBI" id="CHEBI:29035"/>
    </ligand>
</feature>